<dbReference type="InterPro" id="IPR057191">
    <property type="entry name" value="DUF7869"/>
</dbReference>
<dbReference type="Pfam" id="PF25273">
    <property type="entry name" value="DUF7869"/>
    <property type="match status" value="1"/>
</dbReference>
<name>A0A9P0D9A4_9CUCU</name>
<dbReference type="PANTHER" id="PTHR34415:SF1">
    <property type="entry name" value="INTEGRASE CATALYTIC DOMAIN-CONTAINING PROTEIN"/>
    <property type="match status" value="1"/>
</dbReference>
<proteinExistence type="predicted"/>
<feature type="domain" description="DUF7869" evidence="2">
    <location>
        <begin position="79"/>
        <end position="214"/>
    </location>
</feature>
<evidence type="ECO:0000256" key="1">
    <source>
        <dbReference type="SAM" id="Phobius"/>
    </source>
</evidence>
<keyword evidence="1" id="KW-0812">Transmembrane</keyword>
<evidence type="ECO:0000313" key="3">
    <source>
        <dbReference type="EMBL" id="CAH1113981.1"/>
    </source>
</evidence>
<dbReference type="Proteomes" id="UP001153636">
    <property type="component" value="Chromosome 8"/>
</dbReference>
<gene>
    <name evidence="3" type="ORF">PSYICH_LOCUS14804</name>
</gene>
<reference evidence="3" key="1">
    <citation type="submission" date="2022-01" db="EMBL/GenBank/DDBJ databases">
        <authorList>
            <person name="King R."/>
        </authorList>
    </citation>
    <scope>NUCLEOTIDE SEQUENCE</scope>
</reference>
<protein>
    <recommendedName>
        <fullName evidence="2">DUF7869 domain-containing protein</fullName>
    </recommendedName>
</protein>
<evidence type="ECO:0000259" key="2">
    <source>
        <dbReference type="Pfam" id="PF25273"/>
    </source>
</evidence>
<keyword evidence="1" id="KW-0472">Membrane</keyword>
<feature type="transmembrane region" description="Helical" evidence="1">
    <location>
        <begin position="130"/>
        <end position="153"/>
    </location>
</feature>
<accession>A0A9P0D9A4</accession>
<sequence>MDKHASPTVRLDLQLHHRKAEKVQTNLKEDSASSQQPGSEICIDLEKVLFVPTLTHSDMYYMRQLSVYNFSVHIADTNEAFMCIWNETEASRGSNEIMSCLLKVLNSNVTEKEKLNIWCDNCTGQNKNRVAIFLILFLTSIGLFTEITLKFFVSGHNYLPNDRHFAQIERRRRLKKCFVSEDIQQLIRETKSIQPYKVVNMEPGHFLNLQQAADSLISTTKLSISTLSQIRVTKNLTVISKVGKS</sequence>
<dbReference type="AlphaFoldDB" id="A0A9P0D9A4"/>
<organism evidence="3 4">
    <name type="scientific">Psylliodes chrysocephalus</name>
    <dbReference type="NCBI Taxonomy" id="3402493"/>
    <lineage>
        <taxon>Eukaryota</taxon>
        <taxon>Metazoa</taxon>
        <taxon>Ecdysozoa</taxon>
        <taxon>Arthropoda</taxon>
        <taxon>Hexapoda</taxon>
        <taxon>Insecta</taxon>
        <taxon>Pterygota</taxon>
        <taxon>Neoptera</taxon>
        <taxon>Endopterygota</taxon>
        <taxon>Coleoptera</taxon>
        <taxon>Polyphaga</taxon>
        <taxon>Cucujiformia</taxon>
        <taxon>Chrysomeloidea</taxon>
        <taxon>Chrysomelidae</taxon>
        <taxon>Galerucinae</taxon>
        <taxon>Alticini</taxon>
        <taxon>Psylliodes</taxon>
    </lineage>
</organism>
<dbReference type="EMBL" id="OV651820">
    <property type="protein sequence ID" value="CAH1113981.1"/>
    <property type="molecule type" value="Genomic_DNA"/>
</dbReference>
<evidence type="ECO:0000313" key="4">
    <source>
        <dbReference type="Proteomes" id="UP001153636"/>
    </source>
</evidence>
<keyword evidence="1" id="KW-1133">Transmembrane helix</keyword>
<dbReference type="PANTHER" id="PTHR34415">
    <property type="entry name" value="INTEGRASE CATALYTIC DOMAIN-CONTAINING PROTEIN"/>
    <property type="match status" value="1"/>
</dbReference>
<dbReference type="OrthoDB" id="6753340at2759"/>
<keyword evidence="4" id="KW-1185">Reference proteome</keyword>